<feature type="transmembrane region" description="Helical" evidence="2">
    <location>
        <begin position="459"/>
        <end position="479"/>
    </location>
</feature>
<feature type="transmembrane region" description="Helical" evidence="2">
    <location>
        <begin position="184"/>
        <end position="201"/>
    </location>
</feature>
<proteinExistence type="predicted"/>
<dbReference type="RefSeq" id="WP_217897129.1">
    <property type="nucleotide sequence ID" value="NZ_FZOH01000001.1"/>
</dbReference>
<feature type="transmembrane region" description="Helical" evidence="2">
    <location>
        <begin position="253"/>
        <end position="272"/>
    </location>
</feature>
<keyword evidence="2" id="KW-1133">Transmembrane helix</keyword>
<feature type="region of interest" description="Disordered" evidence="1">
    <location>
        <begin position="1"/>
        <end position="29"/>
    </location>
</feature>
<keyword evidence="2" id="KW-0812">Transmembrane</keyword>
<dbReference type="AlphaFoldDB" id="A0A239A0I5"/>
<evidence type="ECO:0000313" key="3">
    <source>
        <dbReference type="EMBL" id="SNR88922.1"/>
    </source>
</evidence>
<evidence type="ECO:0000256" key="2">
    <source>
        <dbReference type="SAM" id="Phobius"/>
    </source>
</evidence>
<feature type="transmembrane region" description="Helical" evidence="2">
    <location>
        <begin position="160"/>
        <end position="178"/>
    </location>
</feature>
<evidence type="ECO:0000256" key="1">
    <source>
        <dbReference type="SAM" id="MobiDB-lite"/>
    </source>
</evidence>
<feature type="transmembrane region" description="Helical" evidence="2">
    <location>
        <begin position="130"/>
        <end position="153"/>
    </location>
</feature>
<evidence type="ECO:0008006" key="5">
    <source>
        <dbReference type="Google" id="ProtNLM"/>
    </source>
</evidence>
<keyword evidence="2" id="KW-0472">Membrane</keyword>
<dbReference type="EMBL" id="FZOH01000001">
    <property type="protein sequence ID" value="SNR88922.1"/>
    <property type="molecule type" value="Genomic_DNA"/>
</dbReference>
<evidence type="ECO:0000313" key="4">
    <source>
        <dbReference type="Proteomes" id="UP000198386"/>
    </source>
</evidence>
<name>A0A239A0I5_9ACTN</name>
<keyword evidence="4" id="KW-1185">Reference proteome</keyword>
<accession>A0A239A0I5</accession>
<feature type="transmembrane region" description="Helical" evidence="2">
    <location>
        <begin position="352"/>
        <end position="372"/>
    </location>
</feature>
<reference evidence="4" key="1">
    <citation type="submission" date="2017-06" db="EMBL/GenBank/DDBJ databases">
        <authorList>
            <person name="Varghese N."/>
            <person name="Submissions S."/>
        </authorList>
    </citation>
    <scope>NUCLEOTIDE SEQUENCE [LARGE SCALE GENOMIC DNA]</scope>
    <source>
        <strain evidence="4">DSM 45423</strain>
    </source>
</reference>
<feature type="transmembrane region" description="Helical" evidence="2">
    <location>
        <begin position="721"/>
        <end position="741"/>
    </location>
</feature>
<protein>
    <recommendedName>
        <fullName evidence="5">Membrane protein YfhO</fullName>
    </recommendedName>
</protein>
<feature type="transmembrane region" description="Helical" evidence="2">
    <location>
        <begin position="433"/>
        <end position="452"/>
    </location>
</feature>
<feature type="transmembrane region" description="Helical" evidence="2">
    <location>
        <begin position="410"/>
        <end position="427"/>
    </location>
</feature>
<feature type="transmembrane region" description="Helical" evidence="2">
    <location>
        <begin position="40"/>
        <end position="60"/>
    </location>
</feature>
<organism evidence="3 4">
    <name type="scientific">Geodermatophilus saharensis</name>
    <dbReference type="NCBI Taxonomy" id="1137994"/>
    <lineage>
        <taxon>Bacteria</taxon>
        <taxon>Bacillati</taxon>
        <taxon>Actinomycetota</taxon>
        <taxon>Actinomycetes</taxon>
        <taxon>Geodermatophilales</taxon>
        <taxon>Geodermatophilaceae</taxon>
        <taxon>Geodermatophilus</taxon>
    </lineage>
</organism>
<feature type="transmembrane region" description="Helical" evidence="2">
    <location>
        <begin position="208"/>
        <end position="224"/>
    </location>
</feature>
<gene>
    <name evidence="3" type="ORF">SAMN04488107_0465</name>
</gene>
<feature type="transmembrane region" description="Helical" evidence="2">
    <location>
        <begin position="384"/>
        <end position="403"/>
    </location>
</feature>
<sequence>MTASTYDDEARATVVEPEDRPAPSVPPRVGSARRRRVPEWLVALAVGAVTWLLGWIPYLLGEFVYYAGDQYDQNMPMWHRFGEDLLAGRWPVPMDPAGWMGGNNAGEALTGIWNPVNLANFVLVSSFDDLVLAAAVVSIEFLGLLAMGTFLLARSHGAHRWPAAAVGVAVPFSGFALFYEAGGWPYHLMAFTWVTWFWWAAHRHTRGRLTPLVAIAFGALAMTTGSPYGACGVVVVLVGLGVDLLVRRRFGRLAHLAVVGLCVGAVALPVYLPLLATSEVSWRSGLAALANDTFLVPDLGDLVAGSSPSYLPSMTYWEGVLETRPSVYLAWFVLPLLPWLRWDRLRRRLRPLVGTVVTGAVFLVLTLGPSNLWLFRWPIRFVDYLYLSVAVLFAVALSAGLATDAWRRRAVASTAIVGGGTYLAWAVQPSGLGGTHLTALALVAAGTALAVLAHHRRGLPALGAVLVVGTAAVLALQGATFPYREDGVLWRAPSDVSAMQQGAAPYQGTVLQVATMNGVTTGQMRRGELLFGNMQQLVGHETIGSYTGIGFAEFGTELCMGYRGEPCADAWDRLWQPTGEGVPVPLVDALRVSTLVVQRVLVPDIADTPPPPGWAVAEVSDVRVVWVREQPLTGEGRVSWAAPGVTVVEDTARADREVVGYRADAAGEVLFARLAWPGYGATVDGRPVEVTDGPAGLVSVEVPAGEHELVLRYETPGLRTGALAALAAGVVASVQAVVWWATGRRRRGRR</sequence>
<dbReference type="Proteomes" id="UP000198386">
    <property type="component" value="Unassembled WGS sequence"/>
</dbReference>